<dbReference type="AlphaFoldDB" id="A0A9Q3KBJ6"/>
<accession>A0A9Q3KBJ6</accession>
<comment type="caution">
    <text evidence="1">The sequence shown here is derived from an EMBL/GenBank/DDBJ whole genome shotgun (WGS) entry which is preliminary data.</text>
</comment>
<gene>
    <name evidence="1" type="ORF">O181_117602</name>
</gene>
<dbReference type="EMBL" id="AVOT02101602">
    <property type="protein sequence ID" value="MBW0577887.1"/>
    <property type="molecule type" value="Genomic_DNA"/>
</dbReference>
<evidence type="ECO:0000313" key="1">
    <source>
        <dbReference type="EMBL" id="MBW0577887.1"/>
    </source>
</evidence>
<protein>
    <submittedName>
        <fullName evidence="1">Uncharacterized protein</fullName>
    </submittedName>
</protein>
<evidence type="ECO:0000313" key="2">
    <source>
        <dbReference type="Proteomes" id="UP000765509"/>
    </source>
</evidence>
<reference evidence="1" key="1">
    <citation type="submission" date="2021-03" db="EMBL/GenBank/DDBJ databases">
        <title>Draft genome sequence of rust myrtle Austropuccinia psidii MF-1, a brazilian biotype.</title>
        <authorList>
            <person name="Quecine M.C."/>
            <person name="Pachon D.M.R."/>
            <person name="Bonatelli M.L."/>
            <person name="Correr F.H."/>
            <person name="Franceschini L.M."/>
            <person name="Leite T.F."/>
            <person name="Margarido G.R.A."/>
            <person name="Almeida C.A."/>
            <person name="Ferrarezi J.A."/>
            <person name="Labate C.A."/>
        </authorList>
    </citation>
    <scope>NUCLEOTIDE SEQUENCE</scope>
    <source>
        <strain evidence="1">MF-1</strain>
    </source>
</reference>
<keyword evidence="2" id="KW-1185">Reference proteome</keyword>
<organism evidence="1 2">
    <name type="scientific">Austropuccinia psidii MF-1</name>
    <dbReference type="NCBI Taxonomy" id="1389203"/>
    <lineage>
        <taxon>Eukaryota</taxon>
        <taxon>Fungi</taxon>
        <taxon>Dikarya</taxon>
        <taxon>Basidiomycota</taxon>
        <taxon>Pucciniomycotina</taxon>
        <taxon>Pucciniomycetes</taxon>
        <taxon>Pucciniales</taxon>
        <taxon>Sphaerophragmiaceae</taxon>
        <taxon>Austropuccinia</taxon>
    </lineage>
</organism>
<proteinExistence type="predicted"/>
<name>A0A9Q3KBJ6_9BASI</name>
<dbReference type="Proteomes" id="UP000765509">
    <property type="component" value="Unassembled WGS sequence"/>
</dbReference>
<sequence length="98" mass="10458">MRILLPHNLHAYAPAPTPDETPTLPPSPPSPLLMLLHPCLIFSLASNPYAPVGPSNYTSDATLTPITLSAAYHPYACGVPSRHASDTTYHPYARGVPS</sequence>